<reference evidence="8 9" key="1">
    <citation type="submission" date="2020-02" db="EMBL/GenBank/DDBJ databases">
        <title>Comparative genome analysis reveals the metabolism and evolution of the thermophilic archaeal genus Metallosphaera.</title>
        <authorList>
            <person name="Jiang C."/>
        </authorList>
    </citation>
    <scope>NUCLEOTIDE SEQUENCE [LARGE SCALE GENOMIC DNA]</scope>
    <source>
        <strain evidence="8 9">Ric-A</strain>
    </source>
</reference>
<organism evidence="8 9">
    <name type="scientific">Metallosphaera tengchongensis</name>
    <dbReference type="NCBI Taxonomy" id="1532350"/>
    <lineage>
        <taxon>Archaea</taxon>
        <taxon>Thermoproteota</taxon>
        <taxon>Thermoprotei</taxon>
        <taxon>Sulfolobales</taxon>
        <taxon>Sulfolobaceae</taxon>
        <taxon>Metallosphaera</taxon>
    </lineage>
</organism>
<feature type="transmembrane region" description="Helical" evidence="7">
    <location>
        <begin position="62"/>
        <end position="85"/>
    </location>
</feature>
<dbReference type="GO" id="GO:0030964">
    <property type="term" value="C:NADH dehydrogenase complex"/>
    <property type="evidence" value="ECO:0007669"/>
    <property type="project" value="TreeGrafter"/>
</dbReference>
<proteinExistence type="inferred from homology"/>
<accession>A0A6N0NRJ0</accession>
<evidence type="ECO:0000313" key="8">
    <source>
        <dbReference type="EMBL" id="QKQ99493.1"/>
    </source>
</evidence>
<keyword evidence="4 7" id="KW-0812">Transmembrane</keyword>
<comment type="similarity">
    <text evidence="2">Belongs to the complex I subunit 3 family.</text>
</comment>
<dbReference type="NCBIfam" id="NF004726">
    <property type="entry name" value="PRK06073.1-1"/>
    <property type="match status" value="1"/>
</dbReference>
<protein>
    <submittedName>
        <fullName evidence="8">NAD(P)H-quinone oxidoreductase subunit 3</fullName>
    </submittedName>
</protein>
<comment type="subcellular location">
    <subcellularLocation>
        <location evidence="1">Membrane</location>
    </subcellularLocation>
</comment>
<dbReference type="KEGG" id="mten:GWK48_02975"/>
<gene>
    <name evidence="8" type="primary">ndhC</name>
    <name evidence="8" type="ORF">GWK48_02975</name>
</gene>
<dbReference type="PANTHER" id="PTHR11058:SF9">
    <property type="entry name" value="NADH-UBIQUINONE OXIDOREDUCTASE CHAIN 3"/>
    <property type="match status" value="1"/>
</dbReference>
<evidence type="ECO:0000256" key="3">
    <source>
        <dbReference type="ARBA" id="ARBA00022448"/>
    </source>
</evidence>
<dbReference type="Proteomes" id="UP000509301">
    <property type="component" value="Chromosome"/>
</dbReference>
<name>A0A6N0NRJ0_9CREN</name>
<feature type="transmembrane region" description="Helical" evidence="7">
    <location>
        <begin position="97"/>
        <end position="116"/>
    </location>
</feature>
<keyword evidence="6 7" id="KW-0472">Membrane</keyword>
<dbReference type="InterPro" id="IPR038430">
    <property type="entry name" value="NDAH_ubi_oxred_su3_sf"/>
</dbReference>
<dbReference type="Pfam" id="PF00507">
    <property type="entry name" value="Oxidored_q4"/>
    <property type="match status" value="1"/>
</dbReference>
<dbReference type="NCBIfam" id="NF004728">
    <property type="entry name" value="PRK06073.1-4"/>
    <property type="match status" value="1"/>
</dbReference>
<dbReference type="InterPro" id="IPR000440">
    <property type="entry name" value="NADH_UbQ/plastoQ_OxRdtase_su3"/>
</dbReference>
<evidence type="ECO:0000256" key="5">
    <source>
        <dbReference type="ARBA" id="ARBA00022989"/>
    </source>
</evidence>
<dbReference type="AlphaFoldDB" id="A0A6N0NRJ0"/>
<dbReference type="PANTHER" id="PTHR11058">
    <property type="entry name" value="NADH-UBIQUINONE OXIDOREDUCTASE CHAIN 3"/>
    <property type="match status" value="1"/>
</dbReference>
<dbReference type="GeneID" id="55640877"/>
<keyword evidence="3" id="KW-0813">Transport</keyword>
<evidence type="ECO:0000256" key="1">
    <source>
        <dbReference type="ARBA" id="ARBA00004370"/>
    </source>
</evidence>
<sequence>MTYIQAALSFGLPFVLVLLAGYGTYKLLSLALPNNPNPLKTSRFEAGNIPTGEGRLWFPLQYYGYLLVYTTLEPIVVLLFIVAAVPFYNNFTLFRNLIIVAGSFLILMYPILYYAIKQIDTLTYWGLRR</sequence>
<evidence type="ECO:0000256" key="6">
    <source>
        <dbReference type="ARBA" id="ARBA00023136"/>
    </source>
</evidence>
<keyword evidence="5 7" id="KW-1133">Transmembrane helix</keyword>
<keyword evidence="9" id="KW-1185">Reference proteome</keyword>
<dbReference type="GO" id="GO:0008137">
    <property type="term" value="F:NADH dehydrogenase (ubiquinone) activity"/>
    <property type="evidence" value="ECO:0007669"/>
    <property type="project" value="InterPro"/>
</dbReference>
<dbReference type="Gene3D" id="1.20.58.1610">
    <property type="entry name" value="NADH:ubiquinone/plastoquinone oxidoreductase, chain 3"/>
    <property type="match status" value="1"/>
</dbReference>
<evidence type="ECO:0000256" key="7">
    <source>
        <dbReference type="SAM" id="Phobius"/>
    </source>
</evidence>
<evidence type="ECO:0000313" key="9">
    <source>
        <dbReference type="Proteomes" id="UP000509301"/>
    </source>
</evidence>
<evidence type="ECO:0000256" key="4">
    <source>
        <dbReference type="ARBA" id="ARBA00022692"/>
    </source>
</evidence>
<dbReference type="RefSeq" id="WP_174629457.1">
    <property type="nucleotide sequence ID" value="NZ_CP049074.1"/>
</dbReference>
<dbReference type="EMBL" id="CP049074">
    <property type="protein sequence ID" value="QKQ99493.1"/>
    <property type="molecule type" value="Genomic_DNA"/>
</dbReference>
<dbReference type="OrthoDB" id="51573at2157"/>
<evidence type="ECO:0000256" key="2">
    <source>
        <dbReference type="ARBA" id="ARBA00008472"/>
    </source>
</evidence>
<feature type="transmembrane region" description="Helical" evidence="7">
    <location>
        <begin position="7"/>
        <end position="25"/>
    </location>
</feature>